<dbReference type="OrthoDB" id="6513042at2759"/>
<accession>F9F220</accession>
<dbReference type="Pfam" id="PF21138">
    <property type="entry name" value="SMUBP-2_HCS1_1B"/>
    <property type="match status" value="1"/>
</dbReference>
<evidence type="ECO:0000256" key="6">
    <source>
        <dbReference type="ARBA" id="ARBA00022741"/>
    </source>
</evidence>
<dbReference type="SMART" id="SM00382">
    <property type="entry name" value="AAA"/>
    <property type="match status" value="1"/>
</dbReference>
<reference evidence="16" key="1">
    <citation type="journal article" date="2012" name="Mol. Plant Microbe Interact.">
        <title>A highly conserved effector in Fusarium oxysporum is required for full virulence on Arabidopsis.</title>
        <authorList>
            <person name="Thatcher L.F."/>
            <person name="Gardiner D.M."/>
            <person name="Kazan K."/>
            <person name="Manners J."/>
        </authorList>
    </citation>
    <scope>NUCLEOTIDE SEQUENCE [LARGE SCALE GENOMIC DNA]</scope>
    <source>
        <strain evidence="16">Fo5176</strain>
    </source>
</reference>
<dbReference type="InterPro" id="IPR014001">
    <property type="entry name" value="Helicase_ATP-bd"/>
</dbReference>
<keyword evidence="13" id="KW-0812">Transmembrane</keyword>
<dbReference type="SUPFAM" id="SSF52540">
    <property type="entry name" value="P-loop containing nucleoside triphosphate hydrolases"/>
    <property type="match status" value="1"/>
</dbReference>
<feature type="compositionally biased region" description="Polar residues" evidence="12">
    <location>
        <begin position="126"/>
        <end position="155"/>
    </location>
</feature>
<feature type="compositionally biased region" description="Low complexity" evidence="12">
    <location>
        <begin position="1"/>
        <end position="20"/>
    </location>
</feature>
<evidence type="ECO:0000256" key="3">
    <source>
        <dbReference type="ARBA" id="ARBA00007913"/>
    </source>
</evidence>
<evidence type="ECO:0000256" key="11">
    <source>
        <dbReference type="ARBA" id="ARBA00048432"/>
    </source>
</evidence>
<sequence length="1016" mass="111481">MAENALDADANADSNANGPARRASSVGFQLGRHSSSNARINEILENARERAESMAGPSPTHLSPRPAGSPILPPNSSLRPSPVNEDSSADEATGFISHTPPLNYNSLNVTSTATSAPQIRKPSLRQRPSSQQNNGAAQNPETTRQASSESGNTSWWQTQAEKFQSIELENKGSVARDHLAIGIAVTQLFRLNTSLESEHGNNSRSNTQTLRHMGKPLGTTFLGISILILFLGYKRYFQSQHWVMQGKFPASRGTIMIVAFVALAIMVVSLVYYIVSAGAIMFLLMARGLVLTRRIYGGLHHDLIPQEYLSVELCNWVRLSSHERSVTMTVKREPVDIPTFATTQLALLEQELQTEINETSTLISNHSPTALQRAGLALTNLVVSGQRTGLGGRTVLELSPDAATGSPDELPEHGLRTGDIVLVAEQPAGSAKKREVKDLEKKGARGVVTRVSRGWVAVAIDEGKEEVGFSGRVWAVKLADEVTYKRMNWAMEKLNKMKESEYSGFIRVLFGLSSPSPVAEDLSKDENVGDLEWFDPTLNDSQKNAIRFALLSREVALIHGPPGTGKTHTLIELILQMTKLGQRILVCGPSNISVDNIVERLAPHKIPILRLGHPARLLPSVVDHSLDVLTQTSEAGAIVKDIRTEMDTKQASIKKTKSGKERKAIYTDLKELRKEFRERERRCVSTLIGGSKVLLATLHGAGGYQLRNDEFDVVIIDEASQALEAQCWVPLVSAKKVVCAGDHLQLPPTIKSSNAKVKAPVKDGAAVTKGTTLEITLFDRLLALHGPSIKRMLTTQYRMHESIMRFPSDELYDSKLIAADAVKHRLLKDLEYEVQDNEDTNEPVIFIDTQGGDFPEKNEEDDKDTPRKGRAGLHGDSKSNEMEAALVQQHVRQLVGAGVRPEDIAVVTPYNAQLAILAPLKDKFPGIELGSVDGFQGREKEAVIVSLVRSNSEGEVGFLGEKRRLNVAMTRPKRSLTVIGDSETVQRGGSFLKKWMQYLEDNADLRYPDASSLTHD</sequence>
<dbReference type="InterPro" id="IPR041679">
    <property type="entry name" value="DNA2/NAM7-like_C"/>
</dbReference>
<evidence type="ECO:0000256" key="5">
    <source>
        <dbReference type="ARBA" id="ARBA00022490"/>
    </source>
</evidence>
<evidence type="ECO:0000256" key="9">
    <source>
        <dbReference type="ARBA" id="ARBA00022840"/>
    </source>
</evidence>
<dbReference type="InterPro" id="IPR050534">
    <property type="entry name" value="Coronavir_polyprotein_1ab"/>
</dbReference>
<evidence type="ECO:0000256" key="8">
    <source>
        <dbReference type="ARBA" id="ARBA00022806"/>
    </source>
</evidence>
<keyword evidence="8" id="KW-0347">Helicase</keyword>
<dbReference type="Gene3D" id="2.40.30.270">
    <property type="match status" value="1"/>
</dbReference>
<keyword evidence="9" id="KW-0067">ATP-binding</keyword>
<evidence type="ECO:0000256" key="12">
    <source>
        <dbReference type="SAM" id="MobiDB-lite"/>
    </source>
</evidence>
<dbReference type="PANTHER" id="PTHR43788:SF8">
    <property type="entry name" value="DNA-BINDING PROTEIN SMUBP-2"/>
    <property type="match status" value="1"/>
</dbReference>
<protein>
    <recommendedName>
        <fullName evidence="4">DNA helicase</fullName>
        <ecNumber evidence="4">3.6.4.12</ecNumber>
    </recommendedName>
</protein>
<comment type="similarity">
    <text evidence="3">Belongs to the DNA2/NAM7 helicase family.</text>
</comment>
<name>F9F220_FUSOF</name>
<feature type="region of interest" description="Disordered" evidence="12">
    <location>
        <begin position="1"/>
        <end position="35"/>
    </location>
</feature>
<dbReference type="GO" id="GO:0003723">
    <property type="term" value="F:RNA binding"/>
    <property type="evidence" value="ECO:0007669"/>
    <property type="project" value="InterPro"/>
</dbReference>
<feature type="region of interest" description="Disordered" evidence="12">
    <location>
        <begin position="846"/>
        <end position="877"/>
    </location>
</feature>
<evidence type="ECO:0000313" key="16">
    <source>
        <dbReference type="EMBL" id="EGU89032.1"/>
    </source>
</evidence>
<evidence type="ECO:0000256" key="10">
    <source>
        <dbReference type="ARBA" id="ARBA00023242"/>
    </source>
</evidence>
<dbReference type="PANTHER" id="PTHR43788">
    <property type="entry name" value="DNA2/NAM7 HELICASE FAMILY MEMBER"/>
    <property type="match status" value="1"/>
</dbReference>
<dbReference type="GO" id="GO:0005737">
    <property type="term" value="C:cytoplasm"/>
    <property type="evidence" value="ECO:0007669"/>
    <property type="project" value="UniProtKB-SubCell"/>
</dbReference>
<organism evidence="16">
    <name type="scientific">Fusarium oxysporum (strain Fo5176)</name>
    <name type="common">Fusarium vascular wilt</name>
    <dbReference type="NCBI Taxonomy" id="660025"/>
    <lineage>
        <taxon>Eukaryota</taxon>
        <taxon>Fungi</taxon>
        <taxon>Dikarya</taxon>
        <taxon>Ascomycota</taxon>
        <taxon>Pezizomycotina</taxon>
        <taxon>Sordariomycetes</taxon>
        <taxon>Hypocreomycetidae</taxon>
        <taxon>Hypocreales</taxon>
        <taxon>Nectriaceae</taxon>
        <taxon>Fusarium</taxon>
        <taxon>Fusarium oxysporum species complex</taxon>
    </lineage>
</organism>
<keyword evidence="13" id="KW-0472">Membrane</keyword>
<dbReference type="CDD" id="cd18808">
    <property type="entry name" value="SF1_C_Upf1"/>
    <property type="match status" value="1"/>
</dbReference>
<dbReference type="Pfam" id="PF13087">
    <property type="entry name" value="AAA_12"/>
    <property type="match status" value="1"/>
</dbReference>
<proteinExistence type="inferred from homology"/>
<dbReference type="CDD" id="cd18044">
    <property type="entry name" value="DEXXQc_SMUBP2"/>
    <property type="match status" value="1"/>
</dbReference>
<dbReference type="SMART" id="SM00487">
    <property type="entry name" value="DEXDc"/>
    <property type="match status" value="1"/>
</dbReference>
<gene>
    <name evidence="16" type="ORF">FOXB_00444</name>
</gene>
<comment type="subcellular location">
    <subcellularLocation>
        <location evidence="2">Cytoplasm</location>
    </subcellularLocation>
    <subcellularLocation>
        <location evidence="1">Nucleus</location>
    </subcellularLocation>
</comment>
<comment type="catalytic activity">
    <reaction evidence="11">
        <text>ATP + H2O = ADP + phosphate + H(+)</text>
        <dbReference type="Rhea" id="RHEA:13065"/>
        <dbReference type="ChEBI" id="CHEBI:15377"/>
        <dbReference type="ChEBI" id="CHEBI:15378"/>
        <dbReference type="ChEBI" id="CHEBI:30616"/>
        <dbReference type="ChEBI" id="CHEBI:43474"/>
        <dbReference type="ChEBI" id="CHEBI:456216"/>
        <dbReference type="EC" id="3.6.4.12"/>
    </reaction>
    <physiologicalReaction direction="left-to-right" evidence="11">
        <dbReference type="Rhea" id="RHEA:13066"/>
    </physiologicalReaction>
</comment>
<feature type="compositionally biased region" description="Polar residues" evidence="12">
    <location>
        <begin position="100"/>
        <end position="117"/>
    </location>
</feature>
<dbReference type="AlphaFoldDB" id="F9F220"/>
<feature type="transmembrane region" description="Helical" evidence="13">
    <location>
        <begin position="213"/>
        <end position="233"/>
    </location>
</feature>
<dbReference type="GO" id="GO:0005524">
    <property type="term" value="F:ATP binding"/>
    <property type="evidence" value="ECO:0007669"/>
    <property type="project" value="UniProtKB-KW"/>
</dbReference>
<comment type="caution">
    <text evidence="16">The sequence shown here is derived from an EMBL/GenBank/DDBJ whole genome shotgun (WGS) entry which is preliminary data.</text>
</comment>
<dbReference type="InterPro" id="IPR047187">
    <property type="entry name" value="SF1_C_Upf1"/>
</dbReference>
<dbReference type="STRING" id="660025.F9F220"/>
<evidence type="ECO:0000256" key="4">
    <source>
        <dbReference type="ARBA" id="ARBA00012551"/>
    </source>
</evidence>
<evidence type="ECO:0000256" key="1">
    <source>
        <dbReference type="ARBA" id="ARBA00004123"/>
    </source>
</evidence>
<dbReference type="GO" id="GO:0016787">
    <property type="term" value="F:hydrolase activity"/>
    <property type="evidence" value="ECO:0007669"/>
    <property type="project" value="UniProtKB-KW"/>
</dbReference>
<dbReference type="InterPro" id="IPR027417">
    <property type="entry name" value="P-loop_NTPase"/>
</dbReference>
<dbReference type="PaxDb" id="5507-FOXG_01959P0"/>
<evidence type="ECO:0000256" key="2">
    <source>
        <dbReference type="ARBA" id="ARBA00004496"/>
    </source>
</evidence>
<dbReference type="Gene3D" id="3.40.50.300">
    <property type="entry name" value="P-loop containing nucleotide triphosphate hydrolases"/>
    <property type="match status" value="2"/>
</dbReference>
<evidence type="ECO:0000256" key="13">
    <source>
        <dbReference type="SAM" id="Phobius"/>
    </source>
</evidence>
<evidence type="ECO:0000259" key="14">
    <source>
        <dbReference type="SMART" id="SM00382"/>
    </source>
</evidence>
<keyword evidence="13" id="KW-1133">Transmembrane helix</keyword>
<keyword evidence="6" id="KW-0547">Nucleotide-binding</keyword>
<feature type="domain" description="AAA+ ATPase" evidence="14">
    <location>
        <begin position="552"/>
        <end position="788"/>
    </location>
</feature>
<dbReference type="GO" id="GO:0005634">
    <property type="term" value="C:nucleus"/>
    <property type="evidence" value="ECO:0007669"/>
    <property type="project" value="UniProtKB-SubCell"/>
</dbReference>
<dbReference type="GO" id="GO:0043139">
    <property type="term" value="F:5'-3' DNA helicase activity"/>
    <property type="evidence" value="ECO:0007669"/>
    <property type="project" value="TreeGrafter"/>
</dbReference>
<keyword evidence="5" id="KW-0963">Cytoplasm</keyword>
<dbReference type="Pfam" id="PF13086">
    <property type="entry name" value="AAA_11"/>
    <property type="match status" value="1"/>
</dbReference>
<dbReference type="InterPro" id="IPR041677">
    <property type="entry name" value="DNA2/NAM7_AAA_11"/>
</dbReference>
<dbReference type="EMBL" id="AFQF01000131">
    <property type="protein sequence ID" value="EGU89032.1"/>
    <property type="molecule type" value="Genomic_DNA"/>
</dbReference>
<evidence type="ECO:0000259" key="15">
    <source>
        <dbReference type="SMART" id="SM00487"/>
    </source>
</evidence>
<keyword evidence="10" id="KW-0539">Nucleus</keyword>
<evidence type="ECO:0000256" key="7">
    <source>
        <dbReference type="ARBA" id="ARBA00022801"/>
    </source>
</evidence>
<feature type="transmembrane region" description="Helical" evidence="13">
    <location>
        <begin position="254"/>
        <end position="285"/>
    </location>
</feature>
<dbReference type="InterPro" id="IPR048761">
    <property type="entry name" value="SMUBP-2_HCS1_1B"/>
</dbReference>
<keyword evidence="7" id="KW-0378">Hydrolase</keyword>
<dbReference type="InterPro" id="IPR003593">
    <property type="entry name" value="AAA+_ATPase"/>
</dbReference>
<feature type="domain" description="Helicase ATP-binding" evidence="15">
    <location>
        <begin position="534"/>
        <end position="825"/>
    </location>
</feature>
<feature type="region of interest" description="Disordered" evidence="12">
    <location>
        <begin position="49"/>
        <end position="155"/>
    </location>
</feature>
<dbReference type="EC" id="3.6.4.12" evidence="4"/>